<keyword evidence="1" id="KW-0547">Nucleotide-binding</keyword>
<accession>A0AAW9IVL4</accession>
<dbReference type="Proteomes" id="UP001289066">
    <property type="component" value="Unassembled WGS sequence"/>
</dbReference>
<dbReference type="Gene3D" id="3.40.50.300">
    <property type="entry name" value="P-loop containing nucleotide triphosphate hydrolases"/>
    <property type="match status" value="1"/>
</dbReference>
<dbReference type="SUPFAM" id="SSF52540">
    <property type="entry name" value="P-loop containing nucleoside triphosphate hydrolases"/>
    <property type="match status" value="1"/>
</dbReference>
<gene>
    <name evidence="1" type="ORF">GNF81_14730</name>
</gene>
<dbReference type="EMBL" id="WNVG01000136">
    <property type="protein sequence ID" value="MDZ5033999.1"/>
    <property type="molecule type" value="Genomic_DNA"/>
</dbReference>
<reference evidence="1" key="1">
    <citation type="submission" date="2019-11" db="EMBL/GenBank/DDBJ databases">
        <title>Characterization of Clostridium perfringens isolates from swine manure treated agricultural soils.</title>
        <authorList>
            <person name="Wushke S.T."/>
        </authorList>
    </citation>
    <scope>NUCLEOTIDE SEQUENCE</scope>
    <source>
        <strain evidence="1">X15</strain>
    </source>
</reference>
<evidence type="ECO:0000313" key="1">
    <source>
        <dbReference type="EMBL" id="MDZ5033999.1"/>
    </source>
</evidence>
<name>A0AAW9IVL4_CLOPF</name>
<dbReference type="GO" id="GO:0005524">
    <property type="term" value="F:ATP binding"/>
    <property type="evidence" value="ECO:0007669"/>
    <property type="project" value="UniProtKB-KW"/>
</dbReference>
<organism evidence="1 2">
    <name type="scientific">Clostridium perfringens</name>
    <dbReference type="NCBI Taxonomy" id="1502"/>
    <lineage>
        <taxon>Bacteria</taxon>
        <taxon>Bacillati</taxon>
        <taxon>Bacillota</taxon>
        <taxon>Clostridia</taxon>
        <taxon>Eubacteriales</taxon>
        <taxon>Clostridiaceae</taxon>
        <taxon>Clostridium</taxon>
    </lineage>
</organism>
<proteinExistence type="predicted"/>
<sequence>MLEIKNVSWGYNGIDVIKKVSFNINRGENICIVGPNGCG</sequence>
<comment type="caution">
    <text evidence="1">The sequence shown here is derived from an EMBL/GenBank/DDBJ whole genome shotgun (WGS) entry which is preliminary data.</text>
</comment>
<dbReference type="InterPro" id="IPR027417">
    <property type="entry name" value="P-loop_NTPase"/>
</dbReference>
<protein>
    <submittedName>
        <fullName evidence="1">ABC transporter ATP-binding protein</fullName>
    </submittedName>
</protein>
<feature type="non-terminal residue" evidence="1">
    <location>
        <position position="39"/>
    </location>
</feature>
<keyword evidence="1" id="KW-0067">ATP-binding</keyword>
<dbReference type="AlphaFoldDB" id="A0AAW9IVL4"/>
<evidence type="ECO:0000313" key="2">
    <source>
        <dbReference type="Proteomes" id="UP001289066"/>
    </source>
</evidence>